<dbReference type="GO" id="GO:0051782">
    <property type="term" value="P:negative regulation of cell division"/>
    <property type="evidence" value="ECO:0007669"/>
    <property type="project" value="TreeGrafter"/>
</dbReference>
<dbReference type="GO" id="GO:0016887">
    <property type="term" value="F:ATP hydrolysis activity"/>
    <property type="evidence" value="ECO:0007669"/>
    <property type="project" value="TreeGrafter"/>
</dbReference>
<dbReference type="InterPro" id="IPR005702">
    <property type="entry name" value="Wzc-like_C"/>
</dbReference>
<dbReference type="PANTHER" id="PTHR43384:SF6">
    <property type="entry name" value="SEPTUM SITE-DETERMINING PROTEIN MIND HOMOLOG, CHLOROPLASTIC"/>
    <property type="match status" value="1"/>
</dbReference>
<evidence type="ECO:0000313" key="5">
    <source>
        <dbReference type="Proteomes" id="UP000013243"/>
    </source>
</evidence>
<proteinExistence type="predicted"/>
<dbReference type="PANTHER" id="PTHR43384">
    <property type="entry name" value="SEPTUM SITE-DETERMINING PROTEIN MIND HOMOLOG, CHLOROPLASTIC-RELATED"/>
    <property type="match status" value="1"/>
</dbReference>
<organism evidence="4 5">
    <name type="scientific">Tritonibacter mobilis F1926</name>
    <dbReference type="NCBI Taxonomy" id="1265309"/>
    <lineage>
        <taxon>Bacteria</taxon>
        <taxon>Pseudomonadati</taxon>
        <taxon>Pseudomonadota</taxon>
        <taxon>Alphaproteobacteria</taxon>
        <taxon>Rhodobacterales</taxon>
        <taxon>Paracoccaceae</taxon>
        <taxon>Tritonibacter</taxon>
    </lineage>
</organism>
<dbReference type="GO" id="GO:0009898">
    <property type="term" value="C:cytoplasmic side of plasma membrane"/>
    <property type="evidence" value="ECO:0007669"/>
    <property type="project" value="TreeGrafter"/>
</dbReference>
<reference evidence="4 5" key="1">
    <citation type="journal article" date="2016" name="ISME J.">
        <title>Global occurrence and heterogeneity of the Roseobacter-clade species Ruegeria mobilis.</title>
        <authorList>
            <person name="Sonnenschein E."/>
            <person name="Gram L."/>
        </authorList>
    </citation>
    <scope>NUCLEOTIDE SEQUENCE [LARGE SCALE GENOMIC DNA]</scope>
    <source>
        <strain evidence="4 5">F1926</strain>
    </source>
</reference>
<feature type="compositionally biased region" description="Basic and acidic residues" evidence="3">
    <location>
        <begin position="23"/>
        <end position="32"/>
    </location>
</feature>
<dbReference type="KEGG" id="rmb:K529_011530"/>
<sequence length="379" mass="41284">MEEGGETLMTDHGFRKFRRRRKRDEAPAKDAVHPNPSDEAPSSDVVDQPELAKPVRPSRPVRPAQSERPSRPERARAPQTAQPCHAGAMPLNGAQVATETEQLQPTRGEMRHAPSVETPAIEDIAAPQSQNSVALPAALPDPWHVMRQVEITGLNERRSRLPLVDFFRSSPTARAFDLLRTRMLHSLRAHGWKRVAICGPTPGCGASFTAANLALSLARVPNSRTVLMDMNLRNPGIARALGLERSALYNGDMLGFLRGETRLEEHLVAASDRLALGLNSSTFHNAAEVLHETRCAAIIDDVVARTRADVALFDLPPVLHNDDVAAFLPQVDGVLLVSDGSQTTARHLKACEKMLAGHTQLLGVVLNRARSEDEFSGGS</sequence>
<dbReference type="GO" id="GO:0005829">
    <property type="term" value="C:cytosol"/>
    <property type="evidence" value="ECO:0007669"/>
    <property type="project" value="TreeGrafter"/>
</dbReference>
<name>A0A1B1A493_9RHOB</name>
<keyword evidence="2" id="KW-0067">ATP-binding</keyword>
<evidence type="ECO:0000313" key="4">
    <source>
        <dbReference type="EMBL" id="ANP41399.1"/>
    </source>
</evidence>
<dbReference type="AlphaFoldDB" id="A0A1B1A493"/>
<feature type="region of interest" description="Disordered" evidence="3">
    <location>
        <begin position="1"/>
        <end position="88"/>
    </location>
</feature>
<dbReference type="Proteomes" id="UP000013243">
    <property type="component" value="Chromosome"/>
</dbReference>
<dbReference type="STRING" id="1265309.K529_011530"/>
<evidence type="ECO:0000256" key="1">
    <source>
        <dbReference type="ARBA" id="ARBA00022741"/>
    </source>
</evidence>
<dbReference type="GO" id="GO:0005524">
    <property type="term" value="F:ATP binding"/>
    <property type="evidence" value="ECO:0007669"/>
    <property type="project" value="UniProtKB-KW"/>
</dbReference>
<evidence type="ECO:0000256" key="2">
    <source>
        <dbReference type="ARBA" id="ARBA00022840"/>
    </source>
</evidence>
<gene>
    <name evidence="4" type="ORF">K529_011530</name>
</gene>
<keyword evidence="1" id="KW-0547">Nucleotide-binding</keyword>
<dbReference type="SUPFAM" id="SSF52540">
    <property type="entry name" value="P-loop containing nucleoside triphosphate hydrolases"/>
    <property type="match status" value="1"/>
</dbReference>
<dbReference type="InterPro" id="IPR027417">
    <property type="entry name" value="P-loop_NTPase"/>
</dbReference>
<dbReference type="InterPro" id="IPR050625">
    <property type="entry name" value="ParA/MinD_ATPase"/>
</dbReference>
<dbReference type="CDD" id="cd05387">
    <property type="entry name" value="BY-kinase"/>
    <property type="match status" value="1"/>
</dbReference>
<dbReference type="OrthoDB" id="9775724at2"/>
<dbReference type="Gene3D" id="3.40.50.300">
    <property type="entry name" value="P-loop containing nucleotide triphosphate hydrolases"/>
    <property type="match status" value="1"/>
</dbReference>
<accession>A0A1B1A493</accession>
<protein>
    <submittedName>
        <fullName evidence="4">Exopolysaccharide biosynthesis protein</fullName>
    </submittedName>
</protein>
<evidence type="ECO:0000256" key="3">
    <source>
        <dbReference type="SAM" id="MobiDB-lite"/>
    </source>
</evidence>
<dbReference type="EMBL" id="CP015230">
    <property type="protein sequence ID" value="ANP41399.1"/>
    <property type="molecule type" value="Genomic_DNA"/>
</dbReference>